<gene>
    <name evidence="3" type="ORF">CQA57_02515</name>
</gene>
<organism evidence="3 4">
    <name type="scientific">Helicobacter anseris</name>
    <dbReference type="NCBI Taxonomy" id="375926"/>
    <lineage>
        <taxon>Bacteria</taxon>
        <taxon>Pseudomonadati</taxon>
        <taxon>Campylobacterota</taxon>
        <taxon>Epsilonproteobacteria</taxon>
        <taxon>Campylobacterales</taxon>
        <taxon>Helicobacteraceae</taxon>
        <taxon>Helicobacter</taxon>
    </lineage>
</organism>
<proteinExistence type="predicted"/>
<dbReference type="Pfam" id="PF13118">
    <property type="entry name" value="DUF3972"/>
    <property type="match status" value="1"/>
</dbReference>
<dbReference type="RefSeq" id="WP_115578669.1">
    <property type="nucleotide sequence ID" value="NZ_NXLX01000004.1"/>
</dbReference>
<dbReference type="AlphaFoldDB" id="A0A3D8JA33"/>
<keyword evidence="4" id="KW-1185">Reference proteome</keyword>
<dbReference type="EMBL" id="NXLX01000004">
    <property type="protein sequence ID" value="RDU74160.1"/>
    <property type="molecule type" value="Genomic_DNA"/>
</dbReference>
<accession>A0A3D8JA33</accession>
<dbReference type="OrthoDB" id="5322012at2"/>
<keyword evidence="1" id="KW-0175">Coiled coil</keyword>
<feature type="coiled-coil region" evidence="1">
    <location>
        <begin position="96"/>
        <end position="137"/>
    </location>
</feature>
<name>A0A3D8JA33_9HELI</name>
<feature type="domain" description="DUF3972" evidence="2">
    <location>
        <begin position="3"/>
        <end position="125"/>
    </location>
</feature>
<dbReference type="Proteomes" id="UP000256695">
    <property type="component" value="Unassembled WGS sequence"/>
</dbReference>
<comment type="caution">
    <text evidence="3">The sequence shown here is derived from an EMBL/GenBank/DDBJ whole genome shotgun (WGS) entry which is preliminary data.</text>
</comment>
<evidence type="ECO:0000256" key="1">
    <source>
        <dbReference type="SAM" id="Coils"/>
    </source>
</evidence>
<sequence>MHQLINLDHFSALTNITKEELDSKLIHEYSGEKFIHPIDAINIFLQKIDNQLLAIDMNGNILEPIFLEKTIQTITFFYETLLKNKTEASTDIIQENQLLKNTLVSLQEECQTYQLQIQNLQKEVDKKNEEIEFLQRKYKLMWGKVSNIGGIKD</sequence>
<protein>
    <recommendedName>
        <fullName evidence="2">DUF3972 domain-containing protein</fullName>
    </recommendedName>
</protein>
<evidence type="ECO:0000313" key="4">
    <source>
        <dbReference type="Proteomes" id="UP000256695"/>
    </source>
</evidence>
<reference evidence="3 4" key="1">
    <citation type="submission" date="2018-04" db="EMBL/GenBank/DDBJ databases">
        <title>Novel Campyloabacter and Helicobacter Species and Strains.</title>
        <authorList>
            <person name="Mannion A.J."/>
            <person name="Shen Z."/>
            <person name="Fox J.G."/>
        </authorList>
    </citation>
    <scope>NUCLEOTIDE SEQUENCE [LARGE SCALE GENOMIC DNA]</scope>
    <source>
        <strain evidence="3 4">MIT 04-9362</strain>
    </source>
</reference>
<evidence type="ECO:0000313" key="3">
    <source>
        <dbReference type="EMBL" id="RDU74160.1"/>
    </source>
</evidence>
<dbReference type="InterPro" id="IPR025002">
    <property type="entry name" value="DUF3972"/>
</dbReference>
<evidence type="ECO:0000259" key="2">
    <source>
        <dbReference type="Pfam" id="PF13118"/>
    </source>
</evidence>